<dbReference type="AlphaFoldDB" id="A0A818BM21"/>
<feature type="compositionally biased region" description="Polar residues" evidence="1">
    <location>
        <begin position="32"/>
        <end position="45"/>
    </location>
</feature>
<dbReference type="Proteomes" id="UP000663825">
    <property type="component" value="Unassembled WGS sequence"/>
</dbReference>
<dbReference type="EMBL" id="CAJNXB010005331">
    <property type="protein sequence ID" value="CAF3420062.1"/>
    <property type="molecule type" value="Genomic_DNA"/>
</dbReference>
<reference evidence="3" key="1">
    <citation type="submission" date="2021-02" db="EMBL/GenBank/DDBJ databases">
        <authorList>
            <person name="Nowell W R."/>
        </authorList>
    </citation>
    <scope>NUCLEOTIDE SEQUENCE</scope>
</reference>
<name>A0A818BM21_9BILA</name>
<keyword evidence="2" id="KW-0472">Membrane</keyword>
<dbReference type="OrthoDB" id="10059847at2759"/>
<evidence type="ECO:0000313" key="3">
    <source>
        <dbReference type="EMBL" id="CAF3420062.1"/>
    </source>
</evidence>
<gene>
    <name evidence="3" type="ORF">TIS948_LOCUS29386</name>
</gene>
<feature type="compositionally biased region" description="Basic and acidic residues" evidence="1">
    <location>
        <begin position="21"/>
        <end position="31"/>
    </location>
</feature>
<sequence length="416" mass="47388">MPDQYQQNTSHSINAENDGWETQHVHRRNTDGARTNANRHQPEMSATRTMIREADDITKGIISGVWYMIKPIIKVILCVIIVLAIFALAIYFFYTLVICSWLAQVIPFVHYACPKAIDSQNNIILPPVNIAVEKTASLADFLLKNTQVNAPRQFVRATTSIVELRAVIDASDIKIETRNELSTQFKELQTLVKQGGNELTSMVVSFGGTLQNLQISTKYVLQDLKEVAPKIEALKKHDIQSALSEVATSVAVHSFHDYISSMRTEIERIRLKAQKAYDTLEKIQEKLGTIEGITQHGKKKTQDDIDELKRDTFWRWIFGKDEFNIRKYERTMPLFNEFTQFVRIASENVGVTIQKLDSFQSEIDELQYTAATIDEQVGKARLSVDMQTEQIEEALKRLEQSRAAFDTKSNAANQLE</sequence>
<feature type="region of interest" description="Disordered" evidence="1">
    <location>
        <begin position="1"/>
        <end position="45"/>
    </location>
</feature>
<protein>
    <submittedName>
        <fullName evidence="3">Uncharacterized protein</fullName>
    </submittedName>
</protein>
<feature type="compositionally biased region" description="Polar residues" evidence="1">
    <location>
        <begin position="1"/>
        <end position="15"/>
    </location>
</feature>
<evidence type="ECO:0000256" key="1">
    <source>
        <dbReference type="SAM" id="MobiDB-lite"/>
    </source>
</evidence>
<evidence type="ECO:0000313" key="4">
    <source>
        <dbReference type="Proteomes" id="UP000663825"/>
    </source>
</evidence>
<proteinExistence type="predicted"/>
<accession>A0A818BM21</accession>
<evidence type="ECO:0000256" key="2">
    <source>
        <dbReference type="SAM" id="Phobius"/>
    </source>
</evidence>
<organism evidence="3 4">
    <name type="scientific">Rotaria socialis</name>
    <dbReference type="NCBI Taxonomy" id="392032"/>
    <lineage>
        <taxon>Eukaryota</taxon>
        <taxon>Metazoa</taxon>
        <taxon>Spiralia</taxon>
        <taxon>Gnathifera</taxon>
        <taxon>Rotifera</taxon>
        <taxon>Eurotatoria</taxon>
        <taxon>Bdelloidea</taxon>
        <taxon>Philodinida</taxon>
        <taxon>Philodinidae</taxon>
        <taxon>Rotaria</taxon>
    </lineage>
</organism>
<comment type="caution">
    <text evidence="3">The sequence shown here is derived from an EMBL/GenBank/DDBJ whole genome shotgun (WGS) entry which is preliminary data.</text>
</comment>
<keyword evidence="2" id="KW-1133">Transmembrane helix</keyword>
<feature type="transmembrane region" description="Helical" evidence="2">
    <location>
        <begin position="75"/>
        <end position="103"/>
    </location>
</feature>
<keyword evidence="2" id="KW-0812">Transmembrane</keyword>